<comment type="caution">
    <text evidence="2">The sequence shown here is derived from an EMBL/GenBank/DDBJ whole genome shotgun (WGS) entry which is preliminary data.</text>
</comment>
<dbReference type="EMBL" id="MU825396">
    <property type="protein sequence ID" value="KAJ7394516.1"/>
    <property type="molecule type" value="Genomic_DNA"/>
</dbReference>
<gene>
    <name evidence="2" type="ORF">OS493_000331</name>
</gene>
<dbReference type="AlphaFoldDB" id="A0A9X0A6U0"/>
<proteinExistence type="predicted"/>
<evidence type="ECO:0000313" key="3">
    <source>
        <dbReference type="Proteomes" id="UP001163046"/>
    </source>
</evidence>
<feature type="compositionally biased region" description="Polar residues" evidence="1">
    <location>
        <begin position="134"/>
        <end position="161"/>
    </location>
</feature>
<protein>
    <submittedName>
        <fullName evidence="2">Uncharacterized protein</fullName>
    </submittedName>
</protein>
<name>A0A9X0A6U0_9CNID</name>
<feature type="region of interest" description="Disordered" evidence="1">
    <location>
        <begin position="1"/>
        <end position="56"/>
    </location>
</feature>
<evidence type="ECO:0000313" key="2">
    <source>
        <dbReference type="EMBL" id="KAJ7394516.1"/>
    </source>
</evidence>
<organism evidence="2 3">
    <name type="scientific">Desmophyllum pertusum</name>
    <dbReference type="NCBI Taxonomy" id="174260"/>
    <lineage>
        <taxon>Eukaryota</taxon>
        <taxon>Metazoa</taxon>
        <taxon>Cnidaria</taxon>
        <taxon>Anthozoa</taxon>
        <taxon>Hexacorallia</taxon>
        <taxon>Scleractinia</taxon>
        <taxon>Caryophylliina</taxon>
        <taxon>Caryophylliidae</taxon>
        <taxon>Desmophyllum</taxon>
    </lineage>
</organism>
<feature type="region of interest" description="Disordered" evidence="1">
    <location>
        <begin position="121"/>
        <end position="161"/>
    </location>
</feature>
<dbReference type="OrthoDB" id="10503691at2759"/>
<reference evidence="2" key="1">
    <citation type="submission" date="2023-01" db="EMBL/GenBank/DDBJ databases">
        <title>Genome assembly of the deep-sea coral Lophelia pertusa.</title>
        <authorList>
            <person name="Herrera S."/>
            <person name="Cordes E."/>
        </authorList>
    </citation>
    <scope>NUCLEOTIDE SEQUENCE</scope>
    <source>
        <strain evidence="2">USNM1676648</strain>
        <tissue evidence="2">Polyp</tissue>
    </source>
</reference>
<sequence length="262" mass="29015">MPPVRQPPGVTINTPPVRQPPGVTINTPPVRQPPGVTINTPPVRQPPGVTINTPPVRQPPVVINNLPPVRLPPGVINNSTPVRQPPGVINISPIHQSSDGTFSSTPLRHTSGRTHRALIISNGSPLPTDKRYSSPHQASNGTYSLSHQQQPTMFSPSLDQNTPQEEFSFIQSLHHCSDFDVSDLDMPMNPNYQLERQTEPSLSNPPACSSCQPLLMSLNSRLSSLEAEFEKLKKKQKKGKLYLKMKLLKNQMKRDSMVLQRY</sequence>
<evidence type="ECO:0000256" key="1">
    <source>
        <dbReference type="SAM" id="MobiDB-lite"/>
    </source>
</evidence>
<keyword evidence="3" id="KW-1185">Reference proteome</keyword>
<dbReference type="Proteomes" id="UP001163046">
    <property type="component" value="Unassembled WGS sequence"/>
</dbReference>
<accession>A0A9X0A6U0</accession>